<dbReference type="InterPro" id="IPR024405">
    <property type="entry name" value="Phage_BhlA/UviB"/>
</dbReference>
<evidence type="ECO:0000313" key="2">
    <source>
        <dbReference type="EMBL" id="RCX22970.1"/>
    </source>
</evidence>
<feature type="transmembrane region" description="Helical" evidence="1">
    <location>
        <begin position="6"/>
        <end position="24"/>
    </location>
</feature>
<dbReference type="RefSeq" id="WP_181873008.1">
    <property type="nucleotide sequence ID" value="NZ_QPJW01000001.1"/>
</dbReference>
<reference evidence="2 3" key="1">
    <citation type="submission" date="2018-07" db="EMBL/GenBank/DDBJ databases">
        <title>Genomic Encyclopedia of Type Strains, Phase III (KMG-III): the genomes of soil and plant-associated and newly described type strains.</title>
        <authorList>
            <person name="Whitman W."/>
        </authorList>
    </citation>
    <scope>NUCLEOTIDE SEQUENCE [LARGE SCALE GENOMIC DNA]</scope>
    <source>
        <strain evidence="2 3">CECT 8333</strain>
    </source>
</reference>
<dbReference type="EMBL" id="QPJW01000001">
    <property type="protein sequence ID" value="RCX22970.1"/>
    <property type="molecule type" value="Genomic_DNA"/>
</dbReference>
<gene>
    <name evidence="2" type="ORF">DFP94_101559</name>
</gene>
<protein>
    <submittedName>
        <fullName evidence="2">BhlA-like holin</fullName>
    </submittedName>
</protein>
<accession>A0A369BMZ8</accession>
<dbReference type="Proteomes" id="UP000253090">
    <property type="component" value="Unassembled WGS sequence"/>
</dbReference>
<evidence type="ECO:0000256" key="1">
    <source>
        <dbReference type="SAM" id="Phobius"/>
    </source>
</evidence>
<keyword evidence="1" id="KW-0812">Transmembrane</keyword>
<keyword evidence="1" id="KW-0472">Membrane</keyword>
<name>A0A369BMZ8_9BACL</name>
<keyword evidence="3" id="KW-1185">Reference proteome</keyword>
<keyword evidence="1" id="KW-1133">Transmembrane helix</keyword>
<sequence length="75" mass="8702">MESEILKYFITQGPFAVLFVALFVHQLRDSRTREDRLMKLSENLTERFEQLADRYDGLAEDVHEIKSAINGKEAA</sequence>
<proteinExistence type="predicted"/>
<dbReference type="AlphaFoldDB" id="A0A369BMZ8"/>
<comment type="caution">
    <text evidence="2">The sequence shown here is derived from an EMBL/GenBank/DDBJ whole genome shotgun (WGS) entry which is preliminary data.</text>
</comment>
<organism evidence="2 3">
    <name type="scientific">Fontibacillus phaseoli</name>
    <dbReference type="NCBI Taxonomy" id="1416533"/>
    <lineage>
        <taxon>Bacteria</taxon>
        <taxon>Bacillati</taxon>
        <taxon>Bacillota</taxon>
        <taxon>Bacilli</taxon>
        <taxon>Bacillales</taxon>
        <taxon>Paenibacillaceae</taxon>
        <taxon>Fontibacillus</taxon>
    </lineage>
</organism>
<dbReference type="Pfam" id="PF10960">
    <property type="entry name" value="Holin_BhlA"/>
    <property type="match status" value="1"/>
</dbReference>
<evidence type="ECO:0000313" key="3">
    <source>
        <dbReference type="Proteomes" id="UP000253090"/>
    </source>
</evidence>